<dbReference type="RefSeq" id="WP_206923249.1">
    <property type="nucleotide sequence ID" value="NZ_CP154622.1"/>
</dbReference>
<dbReference type="Proteomes" id="UP001477947">
    <property type="component" value="Chromosome"/>
</dbReference>
<protein>
    <recommendedName>
        <fullName evidence="3">C_GCAxxG_C_C family redox protein</fullName>
    </recommendedName>
</protein>
<reference evidence="1 2" key="1">
    <citation type="submission" date="2024-04" db="EMBL/GenBank/DDBJ databases">
        <title>Isolation and characterization of novel acetogenic strains of the genera Terrisporobacter and Acetoanaerobium.</title>
        <authorList>
            <person name="Boeer T."/>
            <person name="Schueler M.A."/>
            <person name="Lueschen A."/>
            <person name="Eysell L."/>
            <person name="Droege J."/>
            <person name="Heinemann M."/>
            <person name="Engelhardt L."/>
            <person name="Basen M."/>
            <person name="Daniel R."/>
        </authorList>
    </citation>
    <scope>NUCLEOTIDE SEQUENCE [LARGE SCALE GENOMIC DNA]</scope>
    <source>
        <strain evidence="1 2">ELB</strain>
    </source>
</reference>
<evidence type="ECO:0000313" key="1">
    <source>
        <dbReference type="EMBL" id="XAM41417.1"/>
    </source>
</evidence>
<dbReference type="Pfam" id="PF09719">
    <property type="entry name" value="C_GCAxxG_C_C"/>
    <property type="match status" value="1"/>
</dbReference>
<keyword evidence="2" id="KW-1185">Reference proteome</keyword>
<name>A0ABZ3FC80_9FIRM</name>
<organism evidence="1 2">
    <name type="scientific">Terrisporobacter petrolearius</name>
    <dbReference type="NCBI Taxonomy" id="1460447"/>
    <lineage>
        <taxon>Bacteria</taxon>
        <taxon>Bacillati</taxon>
        <taxon>Bacillota</taxon>
        <taxon>Clostridia</taxon>
        <taxon>Peptostreptococcales</taxon>
        <taxon>Peptostreptococcaceae</taxon>
        <taxon>Terrisporobacter</taxon>
    </lineage>
</organism>
<proteinExistence type="predicted"/>
<sequence>MTKPSIYHNQGYTCAEALIKSYNEEFETEIPVALGSGMGTGITVGSLCGAVNAAVLVAGYIKGREDSSDPNEARKYTKEIMKKVREEYNTEICANLKKNKVSCSEIIDFSYNALKEVLKDA</sequence>
<evidence type="ECO:0008006" key="3">
    <source>
        <dbReference type="Google" id="ProtNLM"/>
    </source>
</evidence>
<dbReference type="InterPro" id="IPR036280">
    <property type="entry name" value="Multihaem_cyt_sf"/>
</dbReference>
<evidence type="ECO:0000313" key="2">
    <source>
        <dbReference type="Proteomes" id="UP001477947"/>
    </source>
</evidence>
<dbReference type="EMBL" id="CP154622">
    <property type="protein sequence ID" value="XAM41417.1"/>
    <property type="molecule type" value="Genomic_DNA"/>
</dbReference>
<dbReference type="InterPro" id="IPR010181">
    <property type="entry name" value="CGCAxxGCC_motif"/>
</dbReference>
<accession>A0ABZ3FC80</accession>
<dbReference type="NCBIfam" id="TIGR01909">
    <property type="entry name" value="C_GCAxxG_C_C"/>
    <property type="match status" value="1"/>
</dbReference>
<dbReference type="SUPFAM" id="SSF48695">
    <property type="entry name" value="Multiheme cytochromes"/>
    <property type="match status" value="1"/>
</dbReference>
<gene>
    <name evidence="1" type="ORF">TPELB_17300</name>
</gene>